<gene>
    <name evidence="2" type="ORF">AAGT95_07885</name>
</gene>
<keyword evidence="1" id="KW-0472">Membrane</keyword>
<reference evidence="2 3" key="1">
    <citation type="submission" date="2024-04" db="EMBL/GenBank/DDBJ databases">
        <title>Salinicola lusitanus LLJ914,a marine bacterium isolated from the Okinawa Trough.</title>
        <authorList>
            <person name="Li J."/>
        </authorList>
    </citation>
    <scope>NUCLEOTIDE SEQUENCE [LARGE SCALE GENOMIC DNA]</scope>
    <source>
        <strain evidence="2 3">LLJ914</strain>
    </source>
</reference>
<feature type="transmembrane region" description="Helical" evidence="1">
    <location>
        <begin position="179"/>
        <end position="199"/>
    </location>
</feature>
<feature type="transmembrane region" description="Helical" evidence="1">
    <location>
        <begin position="237"/>
        <end position="255"/>
    </location>
</feature>
<dbReference type="InterPro" id="IPR006160">
    <property type="entry name" value="SCFA_transpt_AtoE"/>
</dbReference>
<dbReference type="EMBL" id="CP151919">
    <property type="protein sequence ID" value="XAD55891.1"/>
    <property type="molecule type" value="Genomic_DNA"/>
</dbReference>
<dbReference type="Pfam" id="PF02667">
    <property type="entry name" value="SCFA_trans"/>
    <property type="match status" value="1"/>
</dbReference>
<protein>
    <submittedName>
        <fullName evidence="2">TIGR00366 family protein</fullName>
    </submittedName>
</protein>
<feature type="transmembrane region" description="Helical" evidence="1">
    <location>
        <begin position="94"/>
        <end position="123"/>
    </location>
</feature>
<feature type="transmembrane region" description="Helical" evidence="1">
    <location>
        <begin position="301"/>
        <end position="321"/>
    </location>
</feature>
<evidence type="ECO:0000256" key="1">
    <source>
        <dbReference type="SAM" id="Phobius"/>
    </source>
</evidence>
<organism evidence="2 3">
    <name type="scientific">Salinicola lusitanus</name>
    <dbReference type="NCBI Taxonomy" id="1949085"/>
    <lineage>
        <taxon>Bacteria</taxon>
        <taxon>Pseudomonadati</taxon>
        <taxon>Pseudomonadota</taxon>
        <taxon>Gammaproteobacteria</taxon>
        <taxon>Oceanospirillales</taxon>
        <taxon>Halomonadaceae</taxon>
        <taxon>Salinicola</taxon>
    </lineage>
</organism>
<proteinExistence type="predicted"/>
<evidence type="ECO:0000313" key="3">
    <source>
        <dbReference type="Proteomes" id="UP001453229"/>
    </source>
</evidence>
<sequence length="438" mass="47627">MQFLTRLCLKFVQTCLPNAMLLAIALSAVVFLLGVTIEGQSAYTMLNGWGEGFSNLYKFAMQMCLILLTGFVIAKTPIVARLIDRLVDIPDNPAQAAGIIAVVSMVTFYINWGFGMIVGAFLAREMGRRVPGLHFPLAVAAAYSGEIVRGTTASIPLLMASEGNFMQDVVGIVPITDTLYSWWNVALTLVLLALLYFVFTRVKPEGDEVKQFQGEPLNNDTGIVDTRQMPWAEKLEHYRLPNLVLALLPLGYLVINFQQLGFTLSLNLVILIFLTIGLLLQPSPASFGKAVKEGVLSCRGIIMQFPLYAGIAGMVKVSGLADTLSTWFVDIANVHTFPILTFVSAGIINIFIPSGGGQWAIQGPIMLDAAKTLGADIPQTIMAFTWGDAWTNQMQPFWALPLLGVAGLSARDIMGYCVMWTLLCGATIIAAFVLLSML</sequence>
<keyword evidence="3" id="KW-1185">Reference proteome</keyword>
<name>A0ABZ3CXY1_9GAMM</name>
<dbReference type="PANTHER" id="PTHR41983:SF2">
    <property type="entry name" value="SHORT-CHAIN FATTY ACID TRANSPORTER-RELATED"/>
    <property type="match status" value="1"/>
</dbReference>
<dbReference type="PANTHER" id="PTHR41983">
    <property type="entry name" value="SHORT-CHAIN FATTY ACID TRANSPORTER-RELATED"/>
    <property type="match status" value="1"/>
</dbReference>
<evidence type="ECO:0000313" key="2">
    <source>
        <dbReference type="EMBL" id="XAD55891.1"/>
    </source>
</evidence>
<dbReference type="RefSeq" id="WP_110597695.1">
    <property type="nucleotide sequence ID" value="NZ_CP151919.1"/>
</dbReference>
<feature type="transmembrane region" description="Helical" evidence="1">
    <location>
        <begin position="16"/>
        <end position="35"/>
    </location>
</feature>
<keyword evidence="1" id="KW-0812">Transmembrane</keyword>
<feature type="transmembrane region" description="Helical" evidence="1">
    <location>
        <begin position="261"/>
        <end position="280"/>
    </location>
</feature>
<dbReference type="Proteomes" id="UP001453229">
    <property type="component" value="Chromosome"/>
</dbReference>
<feature type="transmembrane region" description="Helical" evidence="1">
    <location>
        <begin position="327"/>
        <end position="352"/>
    </location>
</feature>
<accession>A0ABZ3CXY1</accession>
<keyword evidence="1" id="KW-1133">Transmembrane helix</keyword>
<feature type="transmembrane region" description="Helical" evidence="1">
    <location>
        <begin position="413"/>
        <end position="435"/>
    </location>
</feature>